<dbReference type="KEGG" id="dgi:Desgi_3230"/>
<gene>
    <name evidence="4" type="ORF">Desgi_3230</name>
</gene>
<reference evidence="4 5" key="1">
    <citation type="submission" date="2012-01" db="EMBL/GenBank/DDBJ databases">
        <title>Complete sequence of Desulfotomaculum gibsoniae DSM 7213.</title>
        <authorList>
            <consortium name="US DOE Joint Genome Institute"/>
            <person name="Lucas S."/>
            <person name="Han J."/>
            <person name="Lapidus A."/>
            <person name="Cheng J.-F."/>
            <person name="Goodwin L."/>
            <person name="Pitluck S."/>
            <person name="Peters L."/>
            <person name="Ovchinnikova G."/>
            <person name="Teshima H."/>
            <person name="Detter J.C."/>
            <person name="Han C."/>
            <person name="Tapia R."/>
            <person name="Land M."/>
            <person name="Hauser L."/>
            <person name="Kyrpides N."/>
            <person name="Ivanova N."/>
            <person name="Pagani I."/>
            <person name="Parshina S."/>
            <person name="Plugge C."/>
            <person name="Muyzer G."/>
            <person name="Kuever J."/>
            <person name="Ivanova A."/>
            <person name="Nazina T."/>
            <person name="Klenk H.-P."/>
            <person name="Brambilla E."/>
            <person name="Spring S."/>
            <person name="Stams A.F."/>
            <person name="Woyke T."/>
        </authorList>
    </citation>
    <scope>NUCLEOTIDE SEQUENCE [LARGE SCALE GENOMIC DNA]</scope>
    <source>
        <strain evidence="4 5">DSM 7213</strain>
    </source>
</reference>
<proteinExistence type="predicted"/>
<organism evidence="4 5">
    <name type="scientific">Desulfoscipio gibsoniae DSM 7213</name>
    <dbReference type="NCBI Taxonomy" id="767817"/>
    <lineage>
        <taxon>Bacteria</taxon>
        <taxon>Bacillati</taxon>
        <taxon>Bacillota</taxon>
        <taxon>Clostridia</taxon>
        <taxon>Eubacteriales</taxon>
        <taxon>Desulfallaceae</taxon>
        <taxon>Desulfoscipio</taxon>
    </lineage>
</organism>
<dbReference type="STRING" id="767817.Desgi_3230"/>
<dbReference type="OrthoDB" id="9805976at2"/>
<keyword evidence="2" id="KW-0288">FMN</keyword>
<dbReference type="PANTHER" id="PTHR43278">
    <property type="entry name" value="NAD(P)H-DEPENDENT FMN-CONTAINING OXIDOREDUCTASE YWQN-RELATED"/>
    <property type="match status" value="1"/>
</dbReference>
<dbReference type="Pfam" id="PF03358">
    <property type="entry name" value="FMN_red"/>
    <property type="match status" value="1"/>
</dbReference>
<dbReference type="InterPro" id="IPR005025">
    <property type="entry name" value="FMN_Rdtase-like_dom"/>
</dbReference>
<dbReference type="SUPFAM" id="SSF52218">
    <property type="entry name" value="Flavoproteins"/>
    <property type="match status" value="1"/>
</dbReference>
<keyword evidence="1" id="KW-0285">Flavoprotein</keyword>
<evidence type="ECO:0000256" key="1">
    <source>
        <dbReference type="ARBA" id="ARBA00022630"/>
    </source>
</evidence>
<dbReference type="RefSeq" id="WP_006524115.1">
    <property type="nucleotide sequence ID" value="NC_021184.1"/>
</dbReference>
<dbReference type="InterPro" id="IPR029039">
    <property type="entry name" value="Flavoprotein-like_sf"/>
</dbReference>
<protein>
    <submittedName>
        <fullName evidence="4">NADPH-dependent FMN reductase</fullName>
    </submittedName>
</protein>
<sequence>MKRILGIVASQRMAGNSEILAKVAMEATGADNQMEMIRLTDLDIKACKACYTCLPPDVPCHIKDDLNFLLDKIRAADAVVLAAPCYFLGPHGSIKMLQDRFLSVGNKSQEFSGKPCITITTYGVPSWEGYAEAALNLTARFLNLHLVDSASFLGANPAEVLENPINLEKARHMGRGLIDPKYQRSSKANECPVCWSDILRFDGKMVICPFCGTKGEIKVEGQEAKLVFHPQTNHRFSEEGRHHHFDVFLNGKKQEFIAKRKHYKELQIPYRSINWWVSPHTTSP</sequence>
<evidence type="ECO:0000256" key="2">
    <source>
        <dbReference type="ARBA" id="ARBA00022643"/>
    </source>
</evidence>
<keyword evidence="5" id="KW-1185">Reference proteome</keyword>
<evidence type="ECO:0000313" key="5">
    <source>
        <dbReference type="Proteomes" id="UP000013520"/>
    </source>
</evidence>
<dbReference type="InterPro" id="IPR051796">
    <property type="entry name" value="ISF_SsuE-like"/>
</dbReference>
<dbReference type="Gene3D" id="3.40.50.360">
    <property type="match status" value="1"/>
</dbReference>
<name>R4KSL8_9FIRM</name>
<dbReference type="GO" id="GO:0016491">
    <property type="term" value="F:oxidoreductase activity"/>
    <property type="evidence" value="ECO:0007669"/>
    <property type="project" value="InterPro"/>
</dbReference>
<evidence type="ECO:0000259" key="3">
    <source>
        <dbReference type="Pfam" id="PF03358"/>
    </source>
</evidence>
<dbReference type="HOGENOM" id="CLU_050993_0_1_9"/>
<dbReference type="Proteomes" id="UP000013520">
    <property type="component" value="Chromosome"/>
</dbReference>
<dbReference type="EMBL" id="CP003273">
    <property type="protein sequence ID" value="AGL02581.1"/>
    <property type="molecule type" value="Genomic_DNA"/>
</dbReference>
<feature type="domain" description="NADPH-dependent FMN reductase-like" evidence="3">
    <location>
        <begin position="3"/>
        <end position="152"/>
    </location>
</feature>
<dbReference type="PANTHER" id="PTHR43278:SF2">
    <property type="entry name" value="IRON-SULFUR FLAVOPROTEIN"/>
    <property type="match status" value="1"/>
</dbReference>
<dbReference type="eggNOG" id="COG0655">
    <property type="taxonomic scope" value="Bacteria"/>
</dbReference>
<evidence type="ECO:0000313" key="4">
    <source>
        <dbReference type="EMBL" id="AGL02581.1"/>
    </source>
</evidence>
<accession>R4KSL8</accession>
<dbReference type="AlphaFoldDB" id="R4KSL8"/>